<name>A0ABP8L1N8_9BURK</name>
<comment type="caution">
    <text evidence="2">The sequence shown here is derived from an EMBL/GenBank/DDBJ whole genome shotgun (WGS) entry which is preliminary data.</text>
</comment>
<dbReference type="Gene3D" id="3.90.320.10">
    <property type="match status" value="1"/>
</dbReference>
<sequence>MTVIAKADACPALWQSLLNHVIGHLRDVGQHPSQTVVVLPYAQLLPLAQRYWGQCVPHGFVPHFETTRSWAGRLRPVVQVPDDWTGDSARDLMTARSLLGQAGLGRHLPLLLPLVLEAAAQLAPAAAAQAPSLRAAWLARGRALLDTENHHWLELEWTACRLALEWVAATTFETDVLWADAAPAATAALVVVRGARPDPLAQALLAHWGPLALELPLLPPAGPDQAAPFALRGHAALDAEDEALRAAACVLQHLQDGRSPVALVDNDRALTRRVTALLETAGVAVCDETGWTLSTTRSAAALVAFLRAAEWDAGADAVLDWLKHCPALPPGCVDALERWLRRRGGARWVPASANAAETPPAVKDVVARAEAWRAALQASRPLAQWLASLRSLLRDCGLWPVLQADAAGAELLRVLRLEDDADTEVQQWAGAGRALALADFVAWTRDVLEAQRFIPAHDATASVVVLPLAQTLGRPFAAAVVPGCDERRLQAAPEPAGPWTAAQRAALGLPTRESLAAALRLAWDSLRALPQVDVLWREADDGGEPLMPSALVQQWRLRGWLALAHDPLAQREVAPTPVLRPAPTAPGLLPERISASAYADLRHCPYRFFALRQLGLQEPEELEDTVEKRDFGSWLHAVLQHFHEGRQAQPLPRAAEVERAALDASAQAVTAALGLDRAGFVPFAAAWPQLREGYLRWLLDHESACGGRFVAAEQKRQVAWQQWQLSGTLDRMDEATRDGRTVGLLIDYKTESLKATRDRVRPGSEDLQLAFYAALVQGDPAFADRPVAAAYLNVGERGDTEWVEQEDVVASRDQLLAGLAHDLQRIQDGHALPALGEGPVCDHCAARGLCRKDAWA</sequence>
<accession>A0ABP8L1N8</accession>
<gene>
    <name evidence="2" type="ORF">GCM10023090_08250</name>
</gene>
<evidence type="ECO:0000313" key="2">
    <source>
        <dbReference type="EMBL" id="GAA4420540.1"/>
    </source>
</evidence>
<dbReference type="RefSeq" id="WP_345061446.1">
    <property type="nucleotide sequence ID" value="NZ_BAABEX010000007.1"/>
</dbReference>
<dbReference type="InterPro" id="IPR027417">
    <property type="entry name" value="P-loop_NTPase"/>
</dbReference>
<protein>
    <recommendedName>
        <fullName evidence="1">PD-(D/E)XK endonuclease-like domain-containing protein</fullName>
    </recommendedName>
</protein>
<feature type="domain" description="PD-(D/E)XK endonuclease-like" evidence="1">
    <location>
        <begin position="592"/>
        <end position="851"/>
    </location>
</feature>
<dbReference type="SUPFAM" id="SSF52540">
    <property type="entry name" value="P-loop containing nucleoside triphosphate hydrolases"/>
    <property type="match status" value="1"/>
</dbReference>
<dbReference type="Proteomes" id="UP001501788">
    <property type="component" value="Unassembled WGS sequence"/>
</dbReference>
<reference evidence="3" key="1">
    <citation type="journal article" date="2019" name="Int. J. Syst. Evol. Microbiol.">
        <title>The Global Catalogue of Microorganisms (GCM) 10K type strain sequencing project: providing services to taxonomists for standard genome sequencing and annotation.</title>
        <authorList>
            <consortium name="The Broad Institute Genomics Platform"/>
            <consortium name="The Broad Institute Genome Sequencing Center for Infectious Disease"/>
            <person name="Wu L."/>
            <person name="Ma J."/>
        </authorList>
    </citation>
    <scope>NUCLEOTIDE SEQUENCE [LARGE SCALE GENOMIC DNA]</scope>
    <source>
        <strain evidence="3">JCM 31890</strain>
    </source>
</reference>
<evidence type="ECO:0000259" key="1">
    <source>
        <dbReference type="Pfam" id="PF12705"/>
    </source>
</evidence>
<dbReference type="Pfam" id="PF12705">
    <property type="entry name" value="PDDEXK_1"/>
    <property type="match status" value="1"/>
</dbReference>
<proteinExistence type="predicted"/>
<keyword evidence="3" id="KW-1185">Reference proteome</keyword>
<organism evidence="2 3">
    <name type="scientific">Acidovorax lacteus</name>
    <dbReference type="NCBI Taxonomy" id="1924988"/>
    <lineage>
        <taxon>Bacteria</taxon>
        <taxon>Pseudomonadati</taxon>
        <taxon>Pseudomonadota</taxon>
        <taxon>Betaproteobacteria</taxon>
        <taxon>Burkholderiales</taxon>
        <taxon>Comamonadaceae</taxon>
        <taxon>Acidovorax</taxon>
    </lineage>
</organism>
<dbReference type="InterPro" id="IPR011604">
    <property type="entry name" value="PDDEXK-like_dom_sf"/>
</dbReference>
<dbReference type="EMBL" id="BAABEX010000007">
    <property type="protein sequence ID" value="GAA4420540.1"/>
    <property type="molecule type" value="Genomic_DNA"/>
</dbReference>
<dbReference type="InterPro" id="IPR038726">
    <property type="entry name" value="PDDEXK_AddAB-type"/>
</dbReference>
<evidence type="ECO:0000313" key="3">
    <source>
        <dbReference type="Proteomes" id="UP001501788"/>
    </source>
</evidence>